<keyword evidence="3" id="KW-1185">Reference proteome</keyword>
<evidence type="ECO:0000313" key="2">
    <source>
        <dbReference type="EMBL" id="CAB1446644.1"/>
    </source>
</evidence>
<protein>
    <submittedName>
        <fullName evidence="2">Uncharacterized protein</fullName>
    </submittedName>
</protein>
<name>A0A9N7YW59_PLEPL</name>
<gene>
    <name evidence="2" type="ORF">PLEPLA_LOCUS34368</name>
</gene>
<dbReference type="EMBL" id="CADEAL010003923">
    <property type="protein sequence ID" value="CAB1446644.1"/>
    <property type="molecule type" value="Genomic_DNA"/>
</dbReference>
<sequence length="120" mass="13432">MREPGSCLCDGKDKVGVIKKQQVRGSEEGNVWKLETRCKGPWEADFPFGEKTAPQEEKESWLMSHRGRATDNWQHPSDPEASSAGEMKMEIGSGAAFVASDPKELEEGRKHSERRGNVWS</sequence>
<dbReference type="Proteomes" id="UP001153269">
    <property type="component" value="Unassembled WGS sequence"/>
</dbReference>
<feature type="compositionally biased region" description="Basic and acidic residues" evidence="1">
    <location>
        <begin position="101"/>
        <end position="120"/>
    </location>
</feature>
<proteinExistence type="predicted"/>
<comment type="caution">
    <text evidence="2">The sequence shown here is derived from an EMBL/GenBank/DDBJ whole genome shotgun (WGS) entry which is preliminary data.</text>
</comment>
<evidence type="ECO:0000313" key="3">
    <source>
        <dbReference type="Proteomes" id="UP001153269"/>
    </source>
</evidence>
<accession>A0A9N7YW59</accession>
<evidence type="ECO:0000256" key="1">
    <source>
        <dbReference type="SAM" id="MobiDB-lite"/>
    </source>
</evidence>
<feature type="region of interest" description="Disordered" evidence="1">
    <location>
        <begin position="43"/>
        <end position="120"/>
    </location>
</feature>
<organism evidence="2 3">
    <name type="scientific">Pleuronectes platessa</name>
    <name type="common">European plaice</name>
    <dbReference type="NCBI Taxonomy" id="8262"/>
    <lineage>
        <taxon>Eukaryota</taxon>
        <taxon>Metazoa</taxon>
        <taxon>Chordata</taxon>
        <taxon>Craniata</taxon>
        <taxon>Vertebrata</taxon>
        <taxon>Euteleostomi</taxon>
        <taxon>Actinopterygii</taxon>
        <taxon>Neopterygii</taxon>
        <taxon>Teleostei</taxon>
        <taxon>Neoteleostei</taxon>
        <taxon>Acanthomorphata</taxon>
        <taxon>Carangaria</taxon>
        <taxon>Pleuronectiformes</taxon>
        <taxon>Pleuronectoidei</taxon>
        <taxon>Pleuronectidae</taxon>
        <taxon>Pleuronectes</taxon>
    </lineage>
</organism>
<reference evidence="2" key="1">
    <citation type="submission" date="2020-03" db="EMBL/GenBank/DDBJ databases">
        <authorList>
            <person name="Weist P."/>
        </authorList>
    </citation>
    <scope>NUCLEOTIDE SEQUENCE</scope>
</reference>
<dbReference type="AlphaFoldDB" id="A0A9N7YW59"/>